<keyword evidence="6 12" id="KW-0378">Hydrolase</keyword>
<dbReference type="Gene3D" id="1.10.390.10">
    <property type="entry name" value="Neutral Protease Domain 2"/>
    <property type="match status" value="1"/>
</dbReference>
<feature type="binding site" evidence="11">
    <location>
        <position position="430"/>
    </location>
    <ligand>
        <name>Zn(2+)</name>
        <dbReference type="ChEBI" id="CHEBI:29105"/>
        <note>catalytic</note>
    </ligand>
</feature>
<keyword evidence="7 11" id="KW-0862">Zinc</keyword>
<evidence type="ECO:0000313" key="14">
    <source>
        <dbReference type="Proteomes" id="UP001049176"/>
    </source>
</evidence>
<keyword evidence="5 11" id="KW-0479">Metal-binding</keyword>
<keyword evidence="9 12" id="KW-0865">Zymogen</keyword>
<dbReference type="GeneID" id="66074334"/>
<dbReference type="EMBL" id="CM032182">
    <property type="protein sequence ID" value="KAG7097947.1"/>
    <property type="molecule type" value="Genomic_DNA"/>
</dbReference>
<feature type="signal peptide" evidence="12">
    <location>
        <begin position="1"/>
        <end position="23"/>
    </location>
</feature>
<evidence type="ECO:0000313" key="13">
    <source>
        <dbReference type="EMBL" id="KAG7097947.1"/>
    </source>
</evidence>
<evidence type="ECO:0000256" key="6">
    <source>
        <dbReference type="ARBA" id="ARBA00022801"/>
    </source>
</evidence>
<feature type="binding site" evidence="11">
    <location>
        <position position="405"/>
    </location>
    <ligand>
        <name>Zn(2+)</name>
        <dbReference type="ChEBI" id="CHEBI:29105"/>
        <note>catalytic</note>
    </ligand>
</feature>
<dbReference type="InterPro" id="IPR050371">
    <property type="entry name" value="Fungal_virulence_M36"/>
</dbReference>
<dbReference type="CDD" id="cd09596">
    <property type="entry name" value="M36"/>
    <property type="match status" value="1"/>
</dbReference>
<keyword evidence="14" id="KW-1185">Reference proteome</keyword>
<evidence type="ECO:0000256" key="8">
    <source>
        <dbReference type="ARBA" id="ARBA00023049"/>
    </source>
</evidence>
<dbReference type="InterPro" id="IPR001842">
    <property type="entry name" value="Peptidase_M36"/>
</dbReference>
<sequence length="497" mass="53934">MVAFKKYLSSVLLAVLYASYGDAAPWPTNAKHATHSVRTVGSGVQINVFHPKADYKTFGAGVDVPPSFVELGIEDKTVQTVSSQLNLDSTKVAFKSGYTQEGQSFGYARQSHDGVPFVNAVANVAFKDNRLVAFGQSFVDTSKIADSKPTVDVNTVIPKVEDQLQGKINEIKPSVEYLALQDGTVSLVHVFQVQNLEAGTWYEAYVDAHSGELVSVTDFRSDGSYRVLPIFKKVITQGLELLTDPQNPASSPDGWHSDGTTTTTDTFGNNVVAFKGGVTNTTSQSSDGLVFDYTYDTTKEPTDSPNVDAARTNAFYLINSYHDTLYQYGFTEQAFNFQNNNFDKGGLGNDRVNISVQDSSGTDNANFFTPPDGQSGLCRMYIWDLTAPKRDGSLENDIPLHEMTHGLTNRMTGGGTARCLQTVESGGMGEGWSDALADWFAHSASAEITDMTMGPYVANNPAGIRTHPYSTSVDVNPLRYSDVATRDEVHDIGEVSA</sequence>
<dbReference type="GO" id="GO:0004222">
    <property type="term" value="F:metalloendopeptidase activity"/>
    <property type="evidence" value="ECO:0007669"/>
    <property type="project" value="InterPro"/>
</dbReference>
<evidence type="ECO:0000256" key="9">
    <source>
        <dbReference type="ARBA" id="ARBA00023145"/>
    </source>
</evidence>
<dbReference type="Pfam" id="PF02128">
    <property type="entry name" value="Peptidase_M36"/>
    <property type="match status" value="1"/>
</dbReference>
<evidence type="ECO:0000256" key="12">
    <source>
        <dbReference type="RuleBase" id="RU364017"/>
    </source>
</evidence>
<dbReference type="Gene3D" id="3.10.170.10">
    <property type="match status" value="1"/>
</dbReference>
<dbReference type="OrthoDB" id="3227768at2759"/>
<comment type="caution">
    <text evidence="13">The sequence shown here is derived from an EMBL/GenBank/DDBJ whole genome shotgun (WGS) entry which is preliminary data.</text>
</comment>
<dbReference type="EC" id="3.4.24.-" evidence="12"/>
<evidence type="ECO:0000256" key="10">
    <source>
        <dbReference type="PIRSR" id="PIRSR601842-1"/>
    </source>
</evidence>
<dbReference type="GO" id="GO:0006508">
    <property type="term" value="P:proteolysis"/>
    <property type="evidence" value="ECO:0007669"/>
    <property type="project" value="UniProtKB-KW"/>
</dbReference>
<keyword evidence="12" id="KW-0732">Signal</keyword>
<dbReference type="PRINTS" id="PR00999">
    <property type="entry name" value="FUNGALYSIN"/>
</dbReference>
<evidence type="ECO:0000256" key="4">
    <source>
        <dbReference type="ARBA" id="ARBA00022670"/>
    </source>
</evidence>
<feature type="active site" evidence="10">
    <location>
        <position position="402"/>
    </location>
</feature>
<proteinExistence type="inferred from homology"/>
<accession>A0A9P8ADT9</accession>
<feature type="binding site" evidence="11">
    <location>
        <position position="401"/>
    </location>
    <ligand>
        <name>Zn(2+)</name>
        <dbReference type="ChEBI" id="CHEBI:29105"/>
        <note>catalytic</note>
    </ligand>
</feature>
<reference evidence="13" key="1">
    <citation type="journal article" date="2021" name="Genome Biol. Evol.">
        <title>The assembled and annotated genome of the fairy-ring fungus Marasmius oreades.</title>
        <authorList>
            <person name="Hiltunen M."/>
            <person name="Ament-Velasquez S.L."/>
            <person name="Johannesson H."/>
        </authorList>
    </citation>
    <scope>NUCLEOTIDE SEQUENCE</scope>
    <source>
        <strain evidence="13">03SP1</strain>
    </source>
</reference>
<dbReference type="Proteomes" id="UP001049176">
    <property type="component" value="Chromosome 2"/>
</dbReference>
<dbReference type="RefSeq" id="XP_043014417.1">
    <property type="nucleotide sequence ID" value="XM_043149809.1"/>
</dbReference>
<dbReference type="PANTHER" id="PTHR33478">
    <property type="entry name" value="EXTRACELLULAR METALLOPROTEINASE MEP"/>
    <property type="match status" value="1"/>
</dbReference>
<evidence type="ECO:0000256" key="1">
    <source>
        <dbReference type="ARBA" id="ARBA00004613"/>
    </source>
</evidence>
<feature type="binding site" evidence="11">
    <location>
        <position position="222"/>
    </location>
    <ligand>
        <name>Zn(2+)</name>
        <dbReference type="ChEBI" id="CHEBI:29105"/>
        <note>catalytic</note>
    </ligand>
</feature>
<gene>
    <name evidence="13" type="ORF">E1B28_005258</name>
</gene>
<dbReference type="GO" id="GO:0005615">
    <property type="term" value="C:extracellular space"/>
    <property type="evidence" value="ECO:0007669"/>
    <property type="project" value="InterPro"/>
</dbReference>
<evidence type="ECO:0000256" key="11">
    <source>
        <dbReference type="PIRSR" id="PIRSR601842-2"/>
    </source>
</evidence>
<keyword evidence="8 12" id="KW-0482">Metalloprotease</keyword>
<keyword evidence="3 12" id="KW-0964">Secreted</keyword>
<comment type="similarity">
    <text evidence="2 12">Belongs to the peptidase M36 family.</text>
</comment>
<dbReference type="InterPro" id="IPR027268">
    <property type="entry name" value="Peptidase_M4/M1_CTD_sf"/>
</dbReference>
<evidence type="ECO:0000256" key="7">
    <source>
        <dbReference type="ARBA" id="ARBA00022833"/>
    </source>
</evidence>
<name>A0A9P8ADT9_9AGAR</name>
<comment type="subcellular location">
    <subcellularLocation>
        <location evidence="1 12">Secreted</location>
    </subcellularLocation>
</comment>
<evidence type="ECO:0000256" key="5">
    <source>
        <dbReference type="ARBA" id="ARBA00022723"/>
    </source>
</evidence>
<dbReference type="PANTHER" id="PTHR33478:SF1">
    <property type="entry name" value="EXTRACELLULAR METALLOPROTEINASE MEP"/>
    <property type="match status" value="1"/>
</dbReference>
<dbReference type="SUPFAM" id="SSF55486">
    <property type="entry name" value="Metalloproteases ('zincins'), catalytic domain"/>
    <property type="match status" value="1"/>
</dbReference>
<evidence type="ECO:0000256" key="3">
    <source>
        <dbReference type="ARBA" id="ARBA00022525"/>
    </source>
</evidence>
<keyword evidence="4 12" id="KW-0645">Protease</keyword>
<organism evidence="13 14">
    <name type="scientific">Marasmius oreades</name>
    <name type="common">fairy-ring Marasmius</name>
    <dbReference type="NCBI Taxonomy" id="181124"/>
    <lineage>
        <taxon>Eukaryota</taxon>
        <taxon>Fungi</taxon>
        <taxon>Dikarya</taxon>
        <taxon>Basidiomycota</taxon>
        <taxon>Agaricomycotina</taxon>
        <taxon>Agaricomycetes</taxon>
        <taxon>Agaricomycetidae</taxon>
        <taxon>Agaricales</taxon>
        <taxon>Marasmiineae</taxon>
        <taxon>Marasmiaceae</taxon>
        <taxon>Marasmius</taxon>
    </lineage>
</organism>
<protein>
    <recommendedName>
        <fullName evidence="12">Extracellular metalloproteinase</fullName>
        <ecNumber evidence="12">3.4.24.-</ecNumber>
    </recommendedName>
    <alternativeName>
        <fullName evidence="12">Fungalysin</fullName>
    </alternativeName>
</protein>
<feature type="chain" id="PRO_5040535202" description="Extracellular metalloproteinase" evidence="12">
    <location>
        <begin position="24"/>
        <end position="497"/>
    </location>
</feature>
<dbReference type="AlphaFoldDB" id="A0A9P8ADT9"/>
<dbReference type="KEGG" id="more:E1B28_005258"/>
<dbReference type="GO" id="GO:0008270">
    <property type="term" value="F:zinc ion binding"/>
    <property type="evidence" value="ECO:0007669"/>
    <property type="project" value="InterPro"/>
</dbReference>
<evidence type="ECO:0000256" key="2">
    <source>
        <dbReference type="ARBA" id="ARBA00006006"/>
    </source>
</evidence>
<comment type="cofactor">
    <cofactor evidence="11">
        <name>Zn(2+)</name>
        <dbReference type="ChEBI" id="CHEBI:29105"/>
    </cofactor>
    <text evidence="11">Binds 1 zinc ion per subunit.</text>
</comment>